<gene>
    <name evidence="2" type="ORF">SBAD_LOCUS2116</name>
</gene>
<feature type="transmembrane region" description="Helical" evidence="1">
    <location>
        <begin position="12"/>
        <end position="30"/>
    </location>
</feature>
<dbReference type="EMBL" id="UZAM01007092">
    <property type="protein sequence ID" value="VDO96594.1"/>
    <property type="molecule type" value="Genomic_DNA"/>
</dbReference>
<dbReference type="AlphaFoldDB" id="A0A183IES2"/>
<protein>
    <submittedName>
        <fullName evidence="4">Secreted protein</fullName>
    </submittedName>
</protein>
<evidence type="ECO:0000313" key="4">
    <source>
        <dbReference type="WBParaSite" id="SBAD_0000221901-mRNA-1"/>
    </source>
</evidence>
<evidence type="ECO:0000256" key="1">
    <source>
        <dbReference type="SAM" id="Phobius"/>
    </source>
</evidence>
<evidence type="ECO:0000313" key="2">
    <source>
        <dbReference type="EMBL" id="VDO96594.1"/>
    </source>
</evidence>
<evidence type="ECO:0000313" key="3">
    <source>
        <dbReference type="Proteomes" id="UP000270296"/>
    </source>
</evidence>
<name>A0A183IES2_9BILA</name>
<keyword evidence="3" id="KW-1185">Reference proteome</keyword>
<keyword evidence="1" id="KW-1133">Transmembrane helix</keyword>
<dbReference type="WBParaSite" id="SBAD_0000221901-mRNA-1">
    <property type="protein sequence ID" value="SBAD_0000221901-mRNA-1"/>
    <property type="gene ID" value="SBAD_0000221901"/>
</dbReference>
<organism evidence="4">
    <name type="scientific">Soboliphyme baturini</name>
    <dbReference type="NCBI Taxonomy" id="241478"/>
    <lineage>
        <taxon>Eukaryota</taxon>
        <taxon>Metazoa</taxon>
        <taxon>Ecdysozoa</taxon>
        <taxon>Nematoda</taxon>
        <taxon>Enoplea</taxon>
        <taxon>Dorylaimia</taxon>
        <taxon>Dioctophymatida</taxon>
        <taxon>Dioctophymatoidea</taxon>
        <taxon>Soboliphymatidae</taxon>
        <taxon>Soboliphyme</taxon>
    </lineage>
</organism>
<keyword evidence="1" id="KW-0472">Membrane</keyword>
<dbReference type="Proteomes" id="UP000270296">
    <property type="component" value="Unassembled WGS sequence"/>
</dbReference>
<reference evidence="2 3" key="2">
    <citation type="submission" date="2018-11" db="EMBL/GenBank/DDBJ databases">
        <authorList>
            <consortium name="Pathogen Informatics"/>
        </authorList>
    </citation>
    <scope>NUCLEOTIDE SEQUENCE [LARGE SCALE GENOMIC DNA]</scope>
</reference>
<sequence>MLSSKEPGDGLVLSMPVVLLVGITVFRAVAHSRDVSQATIAAQRKKSSVSATVSQLMSDYKRLSKYGGLSFVVCPYVC</sequence>
<reference evidence="4" key="1">
    <citation type="submission" date="2016-06" db="UniProtKB">
        <authorList>
            <consortium name="WormBaseParasite"/>
        </authorList>
    </citation>
    <scope>IDENTIFICATION</scope>
</reference>
<keyword evidence="1" id="KW-0812">Transmembrane</keyword>
<accession>A0A183IES2</accession>
<proteinExistence type="predicted"/>